<dbReference type="InterPro" id="IPR008926">
    <property type="entry name" value="RNR_R1-su_N"/>
</dbReference>
<dbReference type="InterPro" id="IPR013509">
    <property type="entry name" value="RNR_lsu_N"/>
</dbReference>
<evidence type="ECO:0000256" key="3">
    <source>
        <dbReference type="ARBA" id="ARBA00022533"/>
    </source>
</evidence>
<evidence type="ECO:0000256" key="10">
    <source>
        <dbReference type="RuleBase" id="RU003410"/>
    </source>
</evidence>
<keyword evidence="6 10" id="KW-0560">Oxidoreductase</keyword>
<evidence type="ECO:0000256" key="8">
    <source>
        <dbReference type="ARBA" id="ARBA00047754"/>
    </source>
</evidence>
<dbReference type="InterPro" id="IPR005144">
    <property type="entry name" value="ATP-cone_dom"/>
</dbReference>
<dbReference type="NCBIfam" id="NF009028">
    <property type="entry name" value="PRK12364.1"/>
    <property type="match status" value="1"/>
</dbReference>
<dbReference type="NCBIfam" id="TIGR02506">
    <property type="entry name" value="NrdE_NrdA"/>
    <property type="match status" value="1"/>
</dbReference>
<dbReference type="GO" id="GO:0005524">
    <property type="term" value="F:ATP binding"/>
    <property type="evidence" value="ECO:0007669"/>
    <property type="project" value="UniProtKB-UniRule"/>
</dbReference>
<dbReference type="GO" id="GO:0005971">
    <property type="term" value="C:ribonucleoside-diphosphate reductase complex"/>
    <property type="evidence" value="ECO:0007669"/>
    <property type="project" value="TreeGrafter"/>
</dbReference>
<dbReference type="PRINTS" id="PR01183">
    <property type="entry name" value="RIBORDTASEM1"/>
</dbReference>
<evidence type="ECO:0000256" key="7">
    <source>
        <dbReference type="ARBA" id="ARBA00023116"/>
    </source>
</evidence>
<dbReference type="InterPro" id="IPR013346">
    <property type="entry name" value="NrdE_NrdA_C"/>
</dbReference>
<dbReference type="UniPathway" id="UPA00326"/>
<evidence type="ECO:0000313" key="13">
    <source>
        <dbReference type="Proteomes" id="UP000003162"/>
    </source>
</evidence>
<evidence type="ECO:0000256" key="1">
    <source>
        <dbReference type="ARBA" id="ARBA00010406"/>
    </source>
</evidence>
<dbReference type="AlphaFoldDB" id="A8SMA5"/>
<evidence type="ECO:0000313" key="12">
    <source>
        <dbReference type="EMBL" id="EDP23452.1"/>
    </source>
</evidence>
<dbReference type="Pfam" id="PF02867">
    <property type="entry name" value="Ribonuc_red_lgC"/>
    <property type="match status" value="1"/>
</dbReference>
<comment type="similarity">
    <text evidence="1 10">Belongs to the ribonucleoside diphosphate reductase large chain family.</text>
</comment>
<dbReference type="PANTHER" id="PTHR11573:SF6">
    <property type="entry name" value="RIBONUCLEOSIDE-DIPHOSPHATE REDUCTASE LARGE SUBUNIT"/>
    <property type="match status" value="1"/>
</dbReference>
<dbReference type="PROSITE" id="PS51161">
    <property type="entry name" value="ATP_CONE"/>
    <property type="match status" value="1"/>
</dbReference>
<dbReference type="GO" id="GO:0004748">
    <property type="term" value="F:ribonucleoside-diphosphate reductase activity, thioredoxin disulfide as acceptor"/>
    <property type="evidence" value="ECO:0007669"/>
    <property type="project" value="UniProtKB-EC"/>
</dbReference>
<dbReference type="InterPro" id="IPR039718">
    <property type="entry name" value="Rrm1"/>
</dbReference>
<keyword evidence="4 9" id="KW-0547">Nucleotide-binding</keyword>
<dbReference type="GO" id="GO:0009263">
    <property type="term" value="P:deoxyribonucleotide biosynthetic process"/>
    <property type="evidence" value="ECO:0007669"/>
    <property type="project" value="UniProtKB-KW"/>
</dbReference>
<feature type="domain" description="ATP-cone" evidence="11">
    <location>
        <begin position="14"/>
        <end position="108"/>
    </location>
</feature>
<comment type="caution">
    <text evidence="12">The sequence shown here is derived from an EMBL/GenBank/DDBJ whole genome shotgun (WGS) entry which is preliminary data.</text>
</comment>
<accession>A8SMA5</accession>
<dbReference type="PROSITE" id="PS00089">
    <property type="entry name" value="RIBORED_LARGE"/>
    <property type="match status" value="1"/>
</dbReference>
<dbReference type="Pfam" id="PF03477">
    <property type="entry name" value="ATP-cone"/>
    <property type="match status" value="1"/>
</dbReference>
<dbReference type="Proteomes" id="UP000003162">
    <property type="component" value="Unassembled WGS sequence"/>
</dbReference>
<evidence type="ECO:0000256" key="4">
    <source>
        <dbReference type="ARBA" id="ARBA00022741"/>
    </source>
</evidence>
<protein>
    <recommendedName>
        <fullName evidence="2 10">Ribonucleoside-diphosphate reductase</fullName>
        <ecNumber evidence="2 10">1.17.4.1</ecNumber>
    </recommendedName>
</protein>
<dbReference type="eggNOG" id="COG0209">
    <property type="taxonomic scope" value="Bacteria"/>
</dbReference>
<keyword evidence="5 9" id="KW-0067">ATP-binding</keyword>
<sequence>MFYNGYKFAEVILLRIIKRDLSEVSFDISKIENAIYKAFISVGDEDKKLLSKRLAEEVFESILQDKAENSSISVEEIQDYVEKTLTKNNHYETLKSYILYREKRNSLRKELNSFREYIEDESLIEVLAKIQKDFSTEGYELDRLCRKFLSFVKPNSTLNEKIELLIKASSELTSKENPNWEYISARIYAYKIHNEIVNYEKEWHIVDFKSKIQVLTKASLYGEYILENYSSDDIDELEKYIDNSRDELFTYSSLDLVYKRYLICDSHKKVIETMQEMFMGIAMHLAIPEKDRVSFAKKVYDVLSNLKATVATPTMSNARKPFHQLSSCFIDTVPDTLKGIYRSIDNFAQVSKHGGGMGLYFGKVRASGSDIRGFKGVAGGVIRWIKLANDTAVAVDQLGVRQGSCAVYLDVWHRDIPEFLNLRTNNGDDRMKAHDVFPAICFPNLFWRLAKENINSNWYLFCPHEVKEVMGFCLEDFYGEEWEEKYRLCIKEPRLDKRILTVKDLVKLILKSQVETGTPFIFNRDNANNANPNSHKGMIYSSNLCTEIMQNMKEILDVEDKILQIDGEDHVVTDVKAGDFVVCNLASLVLGNIDLKNDEEMEFVVSTMIRALDNVIDLNYYPTPFAKITNAKYRAIGLGTSGYHHALVKNKIMWQTEEHLEFMDKVYEKINYFAIKESSKIGEEKGSYKYFEGSEWQNGKYFEKRDYNSKEWIELKEKVSKNGLRNAYLLAVAPTGSTSIIAGTTAGVDPVMMRYFLEEKKGSIIPRVAPDLTPETFWLYENAHEVDQTWSIKAGGVRQRHIDQGQSLNLYITTDYKMSQILKLLILSCEVGLKSIYYIRSKSLDIEECDSCSA</sequence>
<dbReference type="Gene3D" id="3.20.70.20">
    <property type="match status" value="1"/>
</dbReference>
<reference evidence="12 13" key="1">
    <citation type="submission" date="2007-09" db="EMBL/GenBank/DDBJ databases">
        <title>Draft genome sequence of Peptostreptococcus micros (ATCC 33270).</title>
        <authorList>
            <person name="Sudarsanam P."/>
            <person name="Ley R."/>
            <person name="Guruge J."/>
            <person name="Turnbaugh P.J."/>
            <person name="Mahowald M."/>
            <person name="Liep D."/>
            <person name="Gordon J."/>
        </authorList>
    </citation>
    <scope>NUCLEOTIDE SEQUENCE [LARGE SCALE GENOMIC DNA]</scope>
    <source>
        <strain evidence="12 13">ATCC 33270</strain>
    </source>
</reference>
<gene>
    <name evidence="12" type="ORF">PEPMIC_01257</name>
</gene>
<reference evidence="12 13" key="2">
    <citation type="submission" date="2007-09" db="EMBL/GenBank/DDBJ databases">
        <authorList>
            <person name="Fulton L."/>
            <person name="Clifton S."/>
            <person name="Fulton B."/>
            <person name="Xu J."/>
            <person name="Minx P."/>
            <person name="Pepin K.H."/>
            <person name="Johnson M."/>
            <person name="Thiruvilangam P."/>
            <person name="Bhonagiri V."/>
            <person name="Nash W.E."/>
            <person name="Mardis E.R."/>
            <person name="Wilson R.K."/>
        </authorList>
    </citation>
    <scope>NUCLEOTIDE SEQUENCE [LARGE SCALE GENOMIC DNA]</scope>
    <source>
        <strain evidence="12 13">ATCC 33270</strain>
    </source>
</reference>
<dbReference type="CDD" id="cd01679">
    <property type="entry name" value="RNR_I"/>
    <property type="match status" value="1"/>
</dbReference>
<dbReference type="HOGENOM" id="CLU_000404_3_0_9"/>
<keyword evidence="3" id="KW-0021">Allosteric enzyme</keyword>
<evidence type="ECO:0000256" key="6">
    <source>
        <dbReference type="ARBA" id="ARBA00023002"/>
    </source>
</evidence>
<dbReference type="PANTHER" id="PTHR11573">
    <property type="entry name" value="RIBONUCLEOSIDE-DIPHOSPHATE REDUCTASE LARGE CHAIN"/>
    <property type="match status" value="1"/>
</dbReference>
<keyword evidence="7 10" id="KW-0215">Deoxyribonucleotide synthesis</keyword>
<evidence type="ECO:0000256" key="9">
    <source>
        <dbReference type="PROSITE-ProRule" id="PRU00492"/>
    </source>
</evidence>
<dbReference type="SUPFAM" id="SSF51998">
    <property type="entry name" value="PFL-like glycyl radical enzymes"/>
    <property type="match status" value="1"/>
</dbReference>
<name>A8SMA5_9FIRM</name>
<dbReference type="Pfam" id="PF00317">
    <property type="entry name" value="Ribonuc_red_lgN"/>
    <property type="match status" value="1"/>
</dbReference>
<evidence type="ECO:0000256" key="5">
    <source>
        <dbReference type="ARBA" id="ARBA00022840"/>
    </source>
</evidence>
<comment type="function">
    <text evidence="10">Provides the precursors necessary for DNA synthesis. Catalyzes the biosynthesis of deoxyribonucleotides from the corresponding ribonucleotides.</text>
</comment>
<evidence type="ECO:0000259" key="11">
    <source>
        <dbReference type="PROSITE" id="PS51161"/>
    </source>
</evidence>
<evidence type="ECO:0000256" key="2">
    <source>
        <dbReference type="ARBA" id="ARBA00012274"/>
    </source>
</evidence>
<dbReference type="EMBL" id="ABEE02000017">
    <property type="protein sequence ID" value="EDP23452.1"/>
    <property type="molecule type" value="Genomic_DNA"/>
</dbReference>
<dbReference type="EC" id="1.17.4.1" evidence="2 10"/>
<proteinExistence type="inferred from homology"/>
<dbReference type="SUPFAM" id="SSF48168">
    <property type="entry name" value="R1 subunit of ribonucleotide reductase, N-terminal domain"/>
    <property type="match status" value="1"/>
</dbReference>
<comment type="catalytic activity">
    <reaction evidence="8 10">
        <text>a 2'-deoxyribonucleoside 5'-diphosphate + [thioredoxin]-disulfide + H2O = a ribonucleoside 5'-diphosphate + [thioredoxin]-dithiol</text>
        <dbReference type="Rhea" id="RHEA:23252"/>
        <dbReference type="Rhea" id="RHEA-COMP:10698"/>
        <dbReference type="Rhea" id="RHEA-COMP:10700"/>
        <dbReference type="ChEBI" id="CHEBI:15377"/>
        <dbReference type="ChEBI" id="CHEBI:29950"/>
        <dbReference type="ChEBI" id="CHEBI:50058"/>
        <dbReference type="ChEBI" id="CHEBI:57930"/>
        <dbReference type="ChEBI" id="CHEBI:73316"/>
        <dbReference type="EC" id="1.17.4.1"/>
    </reaction>
</comment>
<organism evidence="12 13">
    <name type="scientific">Parvimonas micra ATCC 33270</name>
    <dbReference type="NCBI Taxonomy" id="411465"/>
    <lineage>
        <taxon>Bacteria</taxon>
        <taxon>Bacillati</taxon>
        <taxon>Bacillota</taxon>
        <taxon>Tissierellia</taxon>
        <taxon>Tissierellales</taxon>
        <taxon>Peptoniphilaceae</taxon>
        <taxon>Parvimonas</taxon>
    </lineage>
</organism>
<dbReference type="InterPro" id="IPR000788">
    <property type="entry name" value="RNR_lg_C"/>
</dbReference>